<keyword evidence="1" id="KW-0472">Membrane</keyword>
<dbReference type="InterPro" id="IPR052613">
    <property type="entry name" value="LicD_transferase"/>
</dbReference>
<dbReference type="OrthoDB" id="444255at2759"/>
<comment type="caution">
    <text evidence="2">The sequence shown here is derived from an EMBL/GenBank/DDBJ whole genome shotgun (WGS) entry which is preliminary data.</text>
</comment>
<proteinExistence type="predicted"/>
<keyword evidence="1" id="KW-0812">Transmembrane</keyword>
<keyword evidence="3" id="KW-1185">Reference proteome</keyword>
<dbReference type="PANTHER" id="PTHR13627">
    <property type="entry name" value="FUKUTIN RELATED PROTEIN"/>
    <property type="match status" value="1"/>
</dbReference>
<protein>
    <submittedName>
        <fullName evidence="2">Unnamed protein product</fullName>
    </submittedName>
</protein>
<name>A0A9W6WNA9_9STRA</name>
<evidence type="ECO:0000256" key="1">
    <source>
        <dbReference type="SAM" id="Phobius"/>
    </source>
</evidence>
<keyword evidence="1" id="KW-1133">Transmembrane helix</keyword>
<dbReference type="Proteomes" id="UP001165083">
    <property type="component" value="Unassembled WGS sequence"/>
</dbReference>
<dbReference type="EMBL" id="BSXW01000062">
    <property type="protein sequence ID" value="GMF11038.1"/>
    <property type="molecule type" value="Genomic_DNA"/>
</dbReference>
<gene>
    <name evidence="2" type="ORF">Plil01_000178200</name>
</gene>
<organism evidence="2 3">
    <name type="scientific">Phytophthora lilii</name>
    <dbReference type="NCBI Taxonomy" id="2077276"/>
    <lineage>
        <taxon>Eukaryota</taxon>
        <taxon>Sar</taxon>
        <taxon>Stramenopiles</taxon>
        <taxon>Oomycota</taxon>
        <taxon>Peronosporomycetes</taxon>
        <taxon>Peronosporales</taxon>
        <taxon>Peronosporaceae</taxon>
        <taxon>Phytophthora</taxon>
    </lineage>
</organism>
<dbReference type="AlphaFoldDB" id="A0A9W6WNA9"/>
<accession>A0A9W6WNA9</accession>
<reference evidence="2" key="1">
    <citation type="submission" date="2023-04" db="EMBL/GenBank/DDBJ databases">
        <title>Phytophthora lilii NBRC 32176.</title>
        <authorList>
            <person name="Ichikawa N."/>
            <person name="Sato H."/>
            <person name="Tonouchi N."/>
        </authorList>
    </citation>
    <scope>NUCLEOTIDE SEQUENCE</scope>
    <source>
        <strain evidence="2">NBRC 32176</strain>
    </source>
</reference>
<sequence length="286" mass="32436">MMDKKLEDGVIEDGDDAPRRANVLQNIAQVYKTLTTGATAMPIVVLVLLALLVFLETRINFLPHVSAFDESVCYPRVLDARLIDYHSGHRYYAELREIRDLSPPAMREVHAKLCSKKNRLKAKYDGRKDAPFCTAPDRMNLLNIDTQSICYASVLHMIMVEVYEELQATENKPFLAYGSLLGAVRNGSMIPFTEDADIGYVGKMVNPDRVKLELRRKGYHMFHHNIWRVCVAPSHPLAGLLYDSSLPITKEFSVPYVDLYMMQKTSNGDWDLQELEGSNGRILPAE</sequence>
<evidence type="ECO:0000313" key="3">
    <source>
        <dbReference type="Proteomes" id="UP001165083"/>
    </source>
</evidence>
<feature type="transmembrane region" description="Helical" evidence="1">
    <location>
        <begin position="34"/>
        <end position="55"/>
    </location>
</feature>
<dbReference type="PANTHER" id="PTHR13627:SF33">
    <property type="entry name" value="LICD FAMILY PROTEIN"/>
    <property type="match status" value="1"/>
</dbReference>
<evidence type="ECO:0000313" key="2">
    <source>
        <dbReference type="EMBL" id="GMF11038.1"/>
    </source>
</evidence>